<evidence type="ECO:0008006" key="4">
    <source>
        <dbReference type="Google" id="ProtNLM"/>
    </source>
</evidence>
<comment type="caution">
    <text evidence="2">The sequence shown here is derived from an EMBL/GenBank/DDBJ whole genome shotgun (WGS) entry which is preliminary data.</text>
</comment>
<name>A0ABT3GK00_9BACT</name>
<accession>A0ABT3GK00</accession>
<feature type="signal peptide" evidence="1">
    <location>
        <begin position="1"/>
        <end position="24"/>
    </location>
</feature>
<dbReference type="RefSeq" id="WP_264487928.1">
    <property type="nucleotide sequence ID" value="NZ_JAPDDT010000006.1"/>
</dbReference>
<keyword evidence="1" id="KW-0732">Signal</keyword>
<protein>
    <recommendedName>
        <fullName evidence="4">Lipoprotein</fullName>
    </recommendedName>
</protein>
<reference evidence="2 3" key="1">
    <citation type="submission" date="2022-10" db="EMBL/GenBank/DDBJ databases">
        <title>Luteolibacter arcticus strain CCTCC AB 2014275, whole genome shotgun sequencing project.</title>
        <authorList>
            <person name="Zhao G."/>
            <person name="Shen L."/>
        </authorList>
    </citation>
    <scope>NUCLEOTIDE SEQUENCE [LARGE SCALE GENOMIC DNA]</scope>
    <source>
        <strain evidence="2 3">CCTCC AB 2014275</strain>
    </source>
</reference>
<evidence type="ECO:0000313" key="3">
    <source>
        <dbReference type="Proteomes" id="UP001320876"/>
    </source>
</evidence>
<proteinExistence type="predicted"/>
<organism evidence="2 3">
    <name type="scientific">Luteolibacter arcticus</name>
    <dbReference type="NCBI Taxonomy" id="1581411"/>
    <lineage>
        <taxon>Bacteria</taxon>
        <taxon>Pseudomonadati</taxon>
        <taxon>Verrucomicrobiota</taxon>
        <taxon>Verrucomicrobiia</taxon>
        <taxon>Verrucomicrobiales</taxon>
        <taxon>Verrucomicrobiaceae</taxon>
        <taxon>Luteolibacter</taxon>
    </lineage>
</organism>
<feature type="chain" id="PRO_5046901065" description="Lipoprotein" evidence="1">
    <location>
        <begin position="25"/>
        <end position="201"/>
    </location>
</feature>
<gene>
    <name evidence="2" type="ORF">OKA05_14735</name>
</gene>
<evidence type="ECO:0000313" key="2">
    <source>
        <dbReference type="EMBL" id="MCW1923821.1"/>
    </source>
</evidence>
<keyword evidence="3" id="KW-1185">Reference proteome</keyword>
<dbReference type="EMBL" id="JAPDDT010000006">
    <property type="protein sequence ID" value="MCW1923821.1"/>
    <property type="molecule type" value="Genomic_DNA"/>
</dbReference>
<dbReference type="PROSITE" id="PS51257">
    <property type="entry name" value="PROKAR_LIPOPROTEIN"/>
    <property type="match status" value="1"/>
</dbReference>
<evidence type="ECO:0000256" key="1">
    <source>
        <dbReference type="SAM" id="SignalP"/>
    </source>
</evidence>
<dbReference type="Proteomes" id="UP001320876">
    <property type="component" value="Unassembled WGS sequence"/>
</dbReference>
<sequence length="201" mass="21308">MKLIRTLLSLAGVSLLATSCASFSGNKLPQVADTPATNVKKIPLTYTMTSGRGNTGGARTETPAGTSTHFAKPMVDAFNKSERFSSVSQGKGGAVHVDVDVLNHGNAGVAFASGFISGFSLFTIPGFGTDHFKLTATARTSSGKSRQYILEDSMTTAFWLPLIVAAPFASPTSVYPKVHENMYRNLMLNMERDGILPKAGN</sequence>